<comment type="similarity">
    <text evidence="1 7 8">Belongs to the peptidase S8 family.</text>
</comment>
<evidence type="ECO:0000256" key="7">
    <source>
        <dbReference type="PROSITE-ProRule" id="PRU01240"/>
    </source>
</evidence>
<dbReference type="Pfam" id="PF00082">
    <property type="entry name" value="Peptidase_S8"/>
    <property type="match status" value="1"/>
</dbReference>
<evidence type="ECO:0000256" key="8">
    <source>
        <dbReference type="RuleBase" id="RU003355"/>
    </source>
</evidence>
<dbReference type="PANTHER" id="PTHR43806:SF58">
    <property type="entry name" value="ALKALINE PROTEASE 1-RELATED"/>
    <property type="match status" value="1"/>
</dbReference>
<dbReference type="InterPro" id="IPR000209">
    <property type="entry name" value="Peptidase_S8/S53_dom"/>
</dbReference>
<evidence type="ECO:0000256" key="3">
    <source>
        <dbReference type="ARBA" id="ARBA00022729"/>
    </source>
</evidence>
<dbReference type="InterPro" id="IPR023827">
    <property type="entry name" value="Peptidase_S8_Asp-AS"/>
</dbReference>
<dbReference type="Gene3D" id="3.30.70.80">
    <property type="entry name" value="Peptidase S8 propeptide/proteinase inhibitor I9"/>
    <property type="match status" value="1"/>
</dbReference>
<feature type="domain" description="Inhibitor I9" evidence="11">
    <location>
        <begin position="36"/>
        <end position="119"/>
    </location>
</feature>
<dbReference type="InterPro" id="IPR036852">
    <property type="entry name" value="Peptidase_S8/S53_dom_sf"/>
</dbReference>
<dbReference type="PROSITE" id="PS00136">
    <property type="entry name" value="SUBTILASE_ASP"/>
    <property type="match status" value="1"/>
</dbReference>
<dbReference type="Gene3D" id="3.40.50.200">
    <property type="entry name" value="Peptidase S8/S53 domain"/>
    <property type="match status" value="1"/>
</dbReference>
<evidence type="ECO:0000313" key="13">
    <source>
        <dbReference type="Proteomes" id="UP001583193"/>
    </source>
</evidence>
<dbReference type="InterPro" id="IPR034193">
    <property type="entry name" value="PCSK9_ProteinaseK-like"/>
</dbReference>
<dbReference type="PANTHER" id="PTHR43806">
    <property type="entry name" value="PEPTIDASE S8"/>
    <property type="match status" value="1"/>
</dbReference>
<dbReference type="Proteomes" id="UP001583193">
    <property type="component" value="Unassembled WGS sequence"/>
</dbReference>
<dbReference type="EMBL" id="JAVDPF010000044">
    <property type="protein sequence ID" value="KAL1867371.1"/>
    <property type="molecule type" value="Genomic_DNA"/>
</dbReference>
<feature type="active site" description="Charge relay system" evidence="7">
    <location>
        <position position="161"/>
    </location>
</feature>
<dbReference type="Pfam" id="PF05922">
    <property type="entry name" value="Inhibitor_I9"/>
    <property type="match status" value="1"/>
</dbReference>
<sequence>MQILKHGLLLLGAILPAINAAPAAQASPKAEVIPGKYIVRLRDGLDVASVENHLLWARDLHHLSLSRRAGAADAPKGIEKKYKINNFNGYAGSFDDSTIDAIKNSVDVLSVEPDQVWYLWDLIKQPDAPWGLGSVSHRDLGNTTYAYDSSAGEGTYAYIVDTGLNAEHVELEVRGVLGYNAVGGKFVDSVGHGTHVAGTIGGKTYGIAKKASLVSVKVFDGESSSTSIILEGYDWAVNDIISKHRAGVSVVSMSLGGYYSSAFNDAVESAYEAGVTTVVAAGNDGLPALLYSPASAKNAITVGAIQSDNTKAGFSNWGPSLDIFAPGVGILSCWIGSDTAKNTISGTSMATPHVSGLVLYLRALQDGLDTPDAIAARLIALATSGAVSSAGFRSPNKLAYNGNGQ</sequence>
<name>A0ABR3WV89_9EURO</name>
<evidence type="ECO:0000256" key="6">
    <source>
        <dbReference type="ARBA" id="ARBA00023145"/>
    </source>
</evidence>
<dbReference type="PROSITE" id="PS00137">
    <property type="entry name" value="SUBTILASE_HIS"/>
    <property type="match status" value="1"/>
</dbReference>
<evidence type="ECO:0000256" key="5">
    <source>
        <dbReference type="ARBA" id="ARBA00022825"/>
    </source>
</evidence>
<feature type="active site" description="Charge relay system" evidence="7">
    <location>
        <position position="348"/>
    </location>
</feature>
<dbReference type="SUPFAM" id="SSF54897">
    <property type="entry name" value="Protease propeptides/inhibitors"/>
    <property type="match status" value="1"/>
</dbReference>
<dbReference type="InterPro" id="IPR050131">
    <property type="entry name" value="Peptidase_S8_subtilisin-like"/>
</dbReference>
<protein>
    <submittedName>
        <fullName evidence="12">Uncharacterized protein</fullName>
    </submittedName>
</protein>
<accession>A0ABR3WV89</accession>
<proteinExistence type="inferred from homology"/>
<organism evidence="12 13">
    <name type="scientific">Paecilomyces lecythidis</name>
    <dbReference type="NCBI Taxonomy" id="3004212"/>
    <lineage>
        <taxon>Eukaryota</taxon>
        <taxon>Fungi</taxon>
        <taxon>Dikarya</taxon>
        <taxon>Ascomycota</taxon>
        <taxon>Pezizomycotina</taxon>
        <taxon>Eurotiomycetes</taxon>
        <taxon>Eurotiomycetidae</taxon>
        <taxon>Eurotiales</taxon>
        <taxon>Thermoascaceae</taxon>
        <taxon>Paecilomyces</taxon>
    </lineage>
</organism>
<keyword evidence="4 7" id="KW-0378">Hydrolase</keyword>
<keyword evidence="3 9" id="KW-0732">Signal</keyword>
<evidence type="ECO:0000256" key="2">
    <source>
        <dbReference type="ARBA" id="ARBA00022670"/>
    </source>
</evidence>
<dbReference type="InterPro" id="IPR015500">
    <property type="entry name" value="Peptidase_S8_subtilisin-rel"/>
</dbReference>
<evidence type="ECO:0000256" key="9">
    <source>
        <dbReference type="SAM" id="SignalP"/>
    </source>
</evidence>
<feature type="active site" description="Charge relay system" evidence="7">
    <location>
        <position position="192"/>
    </location>
</feature>
<dbReference type="SUPFAM" id="SSF52743">
    <property type="entry name" value="Subtilisin-like"/>
    <property type="match status" value="1"/>
</dbReference>
<comment type="caution">
    <text evidence="12">The sequence shown here is derived from an EMBL/GenBank/DDBJ whole genome shotgun (WGS) entry which is preliminary data.</text>
</comment>
<feature type="domain" description="Peptidase S8/S53" evidence="10">
    <location>
        <begin position="154"/>
        <end position="385"/>
    </location>
</feature>
<dbReference type="CDD" id="cd04077">
    <property type="entry name" value="Peptidases_S8_PCSK9_ProteinaseK_like"/>
    <property type="match status" value="1"/>
</dbReference>
<keyword evidence="2 7" id="KW-0645">Protease</keyword>
<keyword evidence="5 7" id="KW-0720">Serine protease</keyword>
<dbReference type="PROSITE" id="PS51892">
    <property type="entry name" value="SUBTILASE"/>
    <property type="match status" value="1"/>
</dbReference>
<evidence type="ECO:0000259" key="11">
    <source>
        <dbReference type="Pfam" id="PF05922"/>
    </source>
</evidence>
<gene>
    <name evidence="12" type="ORF">Plec18167_008642</name>
</gene>
<feature type="chain" id="PRO_5046265289" evidence="9">
    <location>
        <begin position="21"/>
        <end position="405"/>
    </location>
</feature>
<reference evidence="12 13" key="1">
    <citation type="journal article" date="2024" name="IMA Fungus">
        <title>IMA Genome - F19 : A genome assembly and annotation guide to empower mycologists, including annotated draft genome sequences of Ceratocystis pirilliformis, Diaporthe australafricana, Fusarium ophioides, Paecilomyces lecythidis, and Sporothrix stenoceras.</title>
        <authorList>
            <person name="Aylward J."/>
            <person name="Wilson A.M."/>
            <person name="Visagie C.M."/>
            <person name="Spraker J."/>
            <person name="Barnes I."/>
            <person name="Buitendag C."/>
            <person name="Ceriani C."/>
            <person name="Del Mar Angel L."/>
            <person name="du Plessis D."/>
            <person name="Fuchs T."/>
            <person name="Gasser K."/>
            <person name="Kramer D."/>
            <person name="Li W."/>
            <person name="Munsamy K."/>
            <person name="Piso A."/>
            <person name="Price J.L."/>
            <person name="Sonnekus B."/>
            <person name="Thomas C."/>
            <person name="van der Nest A."/>
            <person name="van Dijk A."/>
            <person name="van Heerden A."/>
            <person name="van Vuuren N."/>
            <person name="Yilmaz N."/>
            <person name="Duong T.A."/>
            <person name="van der Merwe N.A."/>
            <person name="Wingfield M.J."/>
            <person name="Wingfield B.D."/>
        </authorList>
    </citation>
    <scope>NUCLEOTIDE SEQUENCE [LARGE SCALE GENOMIC DNA]</scope>
    <source>
        <strain evidence="12 13">CMW 18167</strain>
    </source>
</reference>
<dbReference type="PROSITE" id="PS00138">
    <property type="entry name" value="SUBTILASE_SER"/>
    <property type="match status" value="1"/>
</dbReference>
<evidence type="ECO:0000259" key="10">
    <source>
        <dbReference type="Pfam" id="PF00082"/>
    </source>
</evidence>
<dbReference type="InterPro" id="IPR037045">
    <property type="entry name" value="S8pro/Inhibitor_I9_sf"/>
</dbReference>
<dbReference type="PRINTS" id="PR00723">
    <property type="entry name" value="SUBTILISIN"/>
</dbReference>
<evidence type="ECO:0000313" key="12">
    <source>
        <dbReference type="EMBL" id="KAL1867371.1"/>
    </source>
</evidence>
<evidence type="ECO:0000256" key="1">
    <source>
        <dbReference type="ARBA" id="ARBA00011073"/>
    </source>
</evidence>
<evidence type="ECO:0000256" key="4">
    <source>
        <dbReference type="ARBA" id="ARBA00022801"/>
    </source>
</evidence>
<dbReference type="InterPro" id="IPR010259">
    <property type="entry name" value="S8pro/Inhibitor_I9"/>
</dbReference>
<keyword evidence="13" id="KW-1185">Reference proteome</keyword>
<feature type="signal peptide" evidence="9">
    <location>
        <begin position="1"/>
        <end position="20"/>
    </location>
</feature>
<keyword evidence="6" id="KW-0865">Zymogen</keyword>
<dbReference type="InterPro" id="IPR023828">
    <property type="entry name" value="Peptidase_S8_Ser-AS"/>
</dbReference>
<dbReference type="InterPro" id="IPR022398">
    <property type="entry name" value="Peptidase_S8_His-AS"/>
</dbReference>